<keyword evidence="1" id="KW-0472">Membrane</keyword>
<dbReference type="OrthoDB" id="5513277at2"/>
<sequence length="336" mass="36276">MGIKTEATPPRWWQRGRRGWLRRVAIIACVLGAILVVGGLLQRDGEVGKFRTAEGYAAYKREYDAALADMPAPKRMLDVPTDFGTVRAYEWSTPETEHSVPVVLIPGRASGAPMWSENLAGFARQHRVIAFDAIGDAGLSTQRVPLTDTAHQAHWVHQTLKELAPEGAHIVGHSFGGATAATYAHHYPSEVKTLTLLEPAFVFGYPPASVLWWSAITQLPGLPQSAREYALGKISGSEYSAETPVARMIDVGSKEYSAALPTPHPLTNQEAAELRMPVYVAIAGGFSLAGGSGGADTAKELIPHAQVKVWPDTTHSLPMEVADPLADELAEFWGQP</sequence>
<dbReference type="Proteomes" id="UP000320791">
    <property type="component" value="Unassembled WGS sequence"/>
</dbReference>
<keyword evidence="1" id="KW-0812">Transmembrane</keyword>
<feature type="domain" description="AB hydrolase-1" evidence="2">
    <location>
        <begin position="101"/>
        <end position="214"/>
    </location>
</feature>
<dbReference type="EMBL" id="VOHM01000001">
    <property type="protein sequence ID" value="TWT29008.1"/>
    <property type="molecule type" value="Genomic_DNA"/>
</dbReference>
<evidence type="ECO:0000313" key="4">
    <source>
        <dbReference type="Proteomes" id="UP000320791"/>
    </source>
</evidence>
<organism evidence="3 4">
    <name type="scientific">Corynebacterium canis</name>
    <dbReference type="NCBI Taxonomy" id="679663"/>
    <lineage>
        <taxon>Bacteria</taxon>
        <taxon>Bacillati</taxon>
        <taxon>Actinomycetota</taxon>
        <taxon>Actinomycetes</taxon>
        <taxon>Mycobacteriales</taxon>
        <taxon>Corynebacteriaceae</taxon>
        <taxon>Corynebacterium</taxon>
    </lineage>
</organism>
<dbReference type="Gene3D" id="3.40.50.1820">
    <property type="entry name" value="alpha/beta hydrolase"/>
    <property type="match status" value="1"/>
</dbReference>
<dbReference type="Pfam" id="PF00561">
    <property type="entry name" value="Abhydrolase_1"/>
    <property type="match status" value="1"/>
</dbReference>
<dbReference type="AlphaFoldDB" id="A0A5C5USH4"/>
<comment type="caution">
    <text evidence="3">The sequence shown here is derived from an EMBL/GenBank/DDBJ whole genome shotgun (WGS) entry which is preliminary data.</text>
</comment>
<dbReference type="InterPro" id="IPR000073">
    <property type="entry name" value="AB_hydrolase_1"/>
</dbReference>
<evidence type="ECO:0000256" key="1">
    <source>
        <dbReference type="SAM" id="Phobius"/>
    </source>
</evidence>
<proteinExistence type="predicted"/>
<dbReference type="SUPFAM" id="SSF53474">
    <property type="entry name" value="alpha/beta-Hydrolases"/>
    <property type="match status" value="1"/>
</dbReference>
<name>A0A5C5USH4_9CORY</name>
<dbReference type="PRINTS" id="PR00111">
    <property type="entry name" value="ABHYDROLASE"/>
</dbReference>
<dbReference type="RefSeq" id="WP_146323124.1">
    <property type="nucleotide sequence ID" value="NZ_BAABLR010000076.1"/>
</dbReference>
<evidence type="ECO:0000259" key="2">
    <source>
        <dbReference type="Pfam" id="PF00561"/>
    </source>
</evidence>
<evidence type="ECO:0000313" key="3">
    <source>
        <dbReference type="EMBL" id="TWT29008.1"/>
    </source>
</evidence>
<gene>
    <name evidence="3" type="ORF">FRX94_00345</name>
</gene>
<dbReference type="GO" id="GO:0016787">
    <property type="term" value="F:hydrolase activity"/>
    <property type="evidence" value="ECO:0007669"/>
    <property type="project" value="UniProtKB-KW"/>
</dbReference>
<keyword evidence="1" id="KW-1133">Transmembrane helix</keyword>
<dbReference type="PANTHER" id="PTHR43798:SF33">
    <property type="entry name" value="HYDROLASE, PUTATIVE (AFU_ORTHOLOGUE AFUA_2G14860)-RELATED"/>
    <property type="match status" value="1"/>
</dbReference>
<accession>A0A5C5USH4</accession>
<protein>
    <submittedName>
        <fullName evidence="3">Alpha/beta hydrolase</fullName>
    </submittedName>
</protein>
<dbReference type="InterPro" id="IPR029058">
    <property type="entry name" value="AB_hydrolase_fold"/>
</dbReference>
<reference evidence="3 4" key="1">
    <citation type="submission" date="2019-08" db="EMBL/GenBank/DDBJ databases">
        <authorList>
            <person name="Lei W."/>
        </authorList>
    </citation>
    <scope>NUCLEOTIDE SEQUENCE [LARGE SCALE GENOMIC DNA]</scope>
    <source>
        <strain evidence="3 4">CCUG 58627</strain>
    </source>
</reference>
<feature type="transmembrane region" description="Helical" evidence="1">
    <location>
        <begin position="20"/>
        <end position="41"/>
    </location>
</feature>
<keyword evidence="3" id="KW-0378">Hydrolase</keyword>
<dbReference type="PANTHER" id="PTHR43798">
    <property type="entry name" value="MONOACYLGLYCEROL LIPASE"/>
    <property type="match status" value="1"/>
</dbReference>
<dbReference type="GO" id="GO:0016020">
    <property type="term" value="C:membrane"/>
    <property type="evidence" value="ECO:0007669"/>
    <property type="project" value="TreeGrafter"/>
</dbReference>
<dbReference type="InterPro" id="IPR050266">
    <property type="entry name" value="AB_hydrolase_sf"/>
</dbReference>
<keyword evidence="4" id="KW-1185">Reference proteome</keyword>